<dbReference type="SUPFAM" id="SSF52540">
    <property type="entry name" value="P-loop containing nucleoside triphosphate hydrolases"/>
    <property type="match status" value="1"/>
</dbReference>
<dbReference type="GO" id="GO:0005524">
    <property type="term" value="F:ATP binding"/>
    <property type="evidence" value="ECO:0007669"/>
    <property type="project" value="UniProtKB-KW"/>
</dbReference>
<evidence type="ECO:0000256" key="2">
    <source>
        <dbReference type="ARBA" id="ARBA00022741"/>
    </source>
</evidence>
<dbReference type="GO" id="GO:0000725">
    <property type="term" value="P:recombinational repair"/>
    <property type="evidence" value="ECO:0007669"/>
    <property type="project" value="TreeGrafter"/>
</dbReference>
<dbReference type="InterPro" id="IPR020568">
    <property type="entry name" value="Ribosomal_Su5_D2-typ_SF"/>
</dbReference>
<keyword evidence="2" id="KW-0547">Nucleotide-binding</keyword>
<dbReference type="InterPro" id="IPR014721">
    <property type="entry name" value="Ribsml_uS5_D2-typ_fold_subgr"/>
</dbReference>
<dbReference type="GO" id="GO:0008270">
    <property type="term" value="F:zinc ion binding"/>
    <property type="evidence" value="ECO:0007669"/>
    <property type="project" value="UniProtKB-KW"/>
</dbReference>
<keyword evidence="3" id="KW-0227">DNA damage</keyword>
<protein>
    <submittedName>
        <fullName evidence="12">Dna repair protein rada</fullName>
    </submittedName>
</protein>
<dbReference type="Pfam" id="PF13481">
    <property type="entry name" value="AAA_25"/>
    <property type="match status" value="1"/>
</dbReference>
<evidence type="ECO:0000256" key="3">
    <source>
        <dbReference type="ARBA" id="ARBA00022763"/>
    </source>
</evidence>
<dbReference type="GO" id="GO:0003684">
    <property type="term" value="F:damaged DNA binding"/>
    <property type="evidence" value="ECO:0007669"/>
    <property type="project" value="InterPro"/>
</dbReference>
<dbReference type="GO" id="GO:0005829">
    <property type="term" value="C:cytosol"/>
    <property type="evidence" value="ECO:0007669"/>
    <property type="project" value="TreeGrafter"/>
</dbReference>
<keyword evidence="9" id="KW-0238">DNA-binding</keyword>
<keyword evidence="10" id="KW-0234">DNA repair</keyword>
<reference evidence="12" key="1">
    <citation type="journal article" date="2015" name="Proc. Natl. Acad. Sci. U.S.A.">
        <title>Networks of energetic and metabolic interactions define dynamics in microbial communities.</title>
        <authorList>
            <person name="Embree M."/>
            <person name="Liu J.K."/>
            <person name="Al-Bassam M.M."/>
            <person name="Zengler K."/>
        </authorList>
    </citation>
    <scope>NUCLEOTIDE SEQUENCE</scope>
</reference>
<dbReference type="InterPro" id="IPR020588">
    <property type="entry name" value="RecA_ATP-bd"/>
</dbReference>
<organism evidence="12">
    <name type="scientific">hydrocarbon metagenome</name>
    <dbReference type="NCBI Taxonomy" id="938273"/>
    <lineage>
        <taxon>unclassified sequences</taxon>
        <taxon>metagenomes</taxon>
        <taxon>ecological metagenomes</taxon>
    </lineage>
</organism>
<evidence type="ECO:0000256" key="1">
    <source>
        <dbReference type="ARBA" id="ARBA00022723"/>
    </source>
</evidence>
<dbReference type="EMBL" id="LNQE01000733">
    <property type="protein sequence ID" value="KUG25258.1"/>
    <property type="molecule type" value="Genomic_DNA"/>
</dbReference>
<dbReference type="HAMAP" id="MF_01498">
    <property type="entry name" value="RadA_bact"/>
    <property type="match status" value="1"/>
</dbReference>
<dbReference type="PANTHER" id="PTHR32472:SF10">
    <property type="entry name" value="DNA REPAIR PROTEIN RADA-LIKE PROTEIN"/>
    <property type="match status" value="1"/>
</dbReference>
<dbReference type="SMART" id="SM00382">
    <property type="entry name" value="AAA"/>
    <property type="match status" value="1"/>
</dbReference>
<evidence type="ECO:0000313" key="12">
    <source>
        <dbReference type="EMBL" id="KUG25258.1"/>
    </source>
</evidence>
<comment type="caution">
    <text evidence="12">The sequence shown here is derived from an EMBL/GenBank/DDBJ whole genome shotgun (WGS) entry which is preliminary data.</text>
</comment>
<dbReference type="PROSITE" id="PS50162">
    <property type="entry name" value="RECA_2"/>
    <property type="match status" value="1"/>
</dbReference>
<evidence type="ECO:0000256" key="7">
    <source>
        <dbReference type="ARBA" id="ARBA00022840"/>
    </source>
</evidence>
<evidence type="ECO:0000256" key="9">
    <source>
        <dbReference type="ARBA" id="ARBA00023125"/>
    </source>
</evidence>
<feature type="domain" description="RecA family profile 1" evidence="11">
    <location>
        <begin position="64"/>
        <end position="210"/>
    </location>
</feature>
<accession>A0A0W8FWN5</accession>
<evidence type="ECO:0000256" key="5">
    <source>
        <dbReference type="ARBA" id="ARBA00022801"/>
    </source>
</evidence>
<dbReference type="GO" id="GO:0016787">
    <property type="term" value="F:hydrolase activity"/>
    <property type="evidence" value="ECO:0007669"/>
    <property type="project" value="UniProtKB-KW"/>
</dbReference>
<keyword evidence="7" id="KW-0067">ATP-binding</keyword>
<dbReference type="FunFam" id="3.40.50.300:FF:000050">
    <property type="entry name" value="DNA repair protein RadA"/>
    <property type="match status" value="1"/>
</dbReference>
<dbReference type="InterPro" id="IPR041166">
    <property type="entry name" value="Rubredoxin_2"/>
</dbReference>
<gene>
    <name evidence="12" type="ORF">ASZ90_004922</name>
</gene>
<evidence type="ECO:0000259" key="11">
    <source>
        <dbReference type="PROSITE" id="PS50162"/>
    </source>
</evidence>
<dbReference type="Pfam" id="PF18073">
    <property type="entry name" value="Zn_ribbon_LapB"/>
    <property type="match status" value="1"/>
</dbReference>
<proteinExistence type="inferred from homology"/>
<dbReference type="PANTHER" id="PTHR32472">
    <property type="entry name" value="DNA REPAIR PROTEIN RADA"/>
    <property type="match status" value="1"/>
</dbReference>
<dbReference type="SUPFAM" id="SSF54211">
    <property type="entry name" value="Ribosomal protein S5 domain 2-like"/>
    <property type="match status" value="1"/>
</dbReference>
<keyword evidence="6" id="KW-0862">Zinc</keyword>
<evidence type="ECO:0000256" key="10">
    <source>
        <dbReference type="ARBA" id="ARBA00023204"/>
    </source>
</evidence>
<dbReference type="NCBIfam" id="TIGR00416">
    <property type="entry name" value="sms"/>
    <property type="match status" value="1"/>
</dbReference>
<dbReference type="Pfam" id="PF13541">
    <property type="entry name" value="ChlI"/>
    <property type="match status" value="1"/>
</dbReference>
<dbReference type="InterPro" id="IPR004504">
    <property type="entry name" value="DNA_repair_RadA"/>
</dbReference>
<dbReference type="InterPro" id="IPR003593">
    <property type="entry name" value="AAA+_ATPase"/>
</dbReference>
<keyword evidence="8" id="KW-0346">Stress response</keyword>
<evidence type="ECO:0000256" key="8">
    <source>
        <dbReference type="ARBA" id="ARBA00023016"/>
    </source>
</evidence>
<keyword evidence="5" id="KW-0378">Hydrolase</keyword>
<dbReference type="CDD" id="cd01121">
    <property type="entry name" value="RadA_SMS_N"/>
    <property type="match status" value="1"/>
</dbReference>
<keyword evidence="4" id="KW-0863">Zinc-finger</keyword>
<keyword evidence="1" id="KW-0479">Metal-binding</keyword>
<sequence length="449" mass="49225">MSKTKTKYVCGNCGYESLRWIGKCPNCESWNSFIEEIFETKKSSGSNKKSESSPIKLNSEVSQPEDRIKTGIKEFDRVLGEGIMPGSVVLIGGDPGVGKSTLVMQAAGKISEKVLYVTGEESFRQINLRAKRLKINNDNIFVYPETNLEFILDQIKNEKPAVVIIDSIQTIYNPDFDNAPGTVTQIRECTASLMQDAKAKGFAVIVVGHVTKEGFIAGPKVLEHIVDTVLQFEGERNHSYRILRAQKNRFGSTNEIGIFEMHDDGLSEVSNPSEIFLSEREKIVSGSVVTASMEGTRPVLLEVQALVTPSNYGNPQRVATGFDYRRLSILLAVLEKRAQLRVSSANVFLNMAGGIRVDEPAIDLAVCAAIASSLKEQNSRESLVAVGEVGLGGEVRGVSNIEKRIAEAEKLGFGTIVIPKTNMKSVKKKTKIKIVPVEDIQSAIEEILI</sequence>
<evidence type="ECO:0000256" key="4">
    <source>
        <dbReference type="ARBA" id="ARBA00022771"/>
    </source>
</evidence>
<dbReference type="AlphaFoldDB" id="A0A0W8FWN5"/>
<dbReference type="InterPro" id="IPR027417">
    <property type="entry name" value="P-loop_NTPase"/>
</dbReference>
<dbReference type="GO" id="GO:0140664">
    <property type="term" value="F:ATP-dependent DNA damage sensor activity"/>
    <property type="evidence" value="ECO:0007669"/>
    <property type="project" value="InterPro"/>
</dbReference>
<dbReference type="Gene3D" id="3.30.230.10">
    <property type="match status" value="1"/>
</dbReference>
<dbReference type="PRINTS" id="PR01874">
    <property type="entry name" value="DNAREPAIRADA"/>
</dbReference>
<dbReference type="Gene3D" id="3.40.50.300">
    <property type="entry name" value="P-loop containing nucleotide triphosphate hydrolases"/>
    <property type="match status" value="1"/>
</dbReference>
<evidence type="ECO:0000256" key="6">
    <source>
        <dbReference type="ARBA" id="ARBA00022833"/>
    </source>
</evidence>
<name>A0A0W8FWN5_9ZZZZ</name>